<protein>
    <submittedName>
        <fullName evidence="2">SEC20-like protein</fullName>
    </submittedName>
</protein>
<proteinExistence type="predicted"/>
<keyword evidence="1" id="KW-0175">Coiled coil</keyword>
<reference evidence="2" key="1">
    <citation type="submission" date="2022-11" db="EMBL/GenBank/DDBJ databases">
        <title>Centuries of genome instability and evolution in soft-shell clam transmissible cancer (bioRxiv).</title>
        <authorList>
            <person name="Hart S.F.M."/>
            <person name="Yonemitsu M.A."/>
            <person name="Giersch R.M."/>
            <person name="Beal B.F."/>
            <person name="Arriagada G."/>
            <person name="Davis B.W."/>
            <person name="Ostrander E.A."/>
            <person name="Goff S.P."/>
            <person name="Metzger M.J."/>
        </authorList>
    </citation>
    <scope>NUCLEOTIDE SEQUENCE</scope>
    <source>
        <strain evidence="2">MELC-2E11</strain>
        <tissue evidence="2">Siphon/mantle</tissue>
    </source>
</reference>
<name>A0ABY7FI70_MYAAR</name>
<dbReference type="Proteomes" id="UP001164746">
    <property type="component" value="Chromosome 12"/>
</dbReference>
<dbReference type="EMBL" id="CP111023">
    <property type="protein sequence ID" value="WAR20859.1"/>
    <property type="molecule type" value="Genomic_DNA"/>
</dbReference>
<evidence type="ECO:0000256" key="1">
    <source>
        <dbReference type="SAM" id="Coils"/>
    </source>
</evidence>
<evidence type="ECO:0000313" key="2">
    <source>
        <dbReference type="EMBL" id="WAR20859.1"/>
    </source>
</evidence>
<evidence type="ECO:0000313" key="3">
    <source>
        <dbReference type="Proteomes" id="UP001164746"/>
    </source>
</evidence>
<dbReference type="PANTHER" id="PTHR12825:SF0">
    <property type="entry name" value="VESICLE TRANSPORT PROTEIN SEC20"/>
    <property type="match status" value="1"/>
</dbReference>
<keyword evidence="3" id="KW-1185">Reference proteome</keyword>
<accession>A0ABY7FI70</accession>
<gene>
    <name evidence="2" type="ORF">MAR_014833</name>
</gene>
<dbReference type="PANTHER" id="PTHR12825">
    <property type="entry name" value="BNIP1-RELATED"/>
    <property type="match status" value="1"/>
</dbReference>
<dbReference type="InterPro" id="IPR005606">
    <property type="entry name" value="Sec20"/>
</dbReference>
<feature type="coiled-coil region" evidence="1">
    <location>
        <begin position="35"/>
        <end position="69"/>
    </location>
</feature>
<sequence>MAADDIHVRLCLQEIVKLDLEVKAIIQDVQSCGSLEELENLNKSAQSSLNNLKAKINELERVGREQDRDQDRLVVLKNVDSHRERMTSNVTSLRKTNLAVKMSLDRREKDELMAGTTVRKRNINSKETLAKAASNVTESLLELNQTMDAQVRKGNLTLTTLGSDYL</sequence>
<organism evidence="2 3">
    <name type="scientific">Mya arenaria</name>
    <name type="common">Soft-shell clam</name>
    <dbReference type="NCBI Taxonomy" id="6604"/>
    <lineage>
        <taxon>Eukaryota</taxon>
        <taxon>Metazoa</taxon>
        <taxon>Spiralia</taxon>
        <taxon>Lophotrochozoa</taxon>
        <taxon>Mollusca</taxon>
        <taxon>Bivalvia</taxon>
        <taxon>Autobranchia</taxon>
        <taxon>Heteroconchia</taxon>
        <taxon>Euheterodonta</taxon>
        <taxon>Imparidentia</taxon>
        <taxon>Neoheterodontei</taxon>
        <taxon>Myida</taxon>
        <taxon>Myoidea</taxon>
        <taxon>Myidae</taxon>
        <taxon>Mya</taxon>
    </lineage>
</organism>